<dbReference type="KEGG" id="nde:NIDE0163"/>
<organism evidence="2 3">
    <name type="scientific">Nitrospira defluvii</name>
    <dbReference type="NCBI Taxonomy" id="330214"/>
    <lineage>
        <taxon>Bacteria</taxon>
        <taxon>Pseudomonadati</taxon>
        <taxon>Nitrospirota</taxon>
        <taxon>Nitrospiria</taxon>
        <taxon>Nitrospirales</taxon>
        <taxon>Nitrospiraceae</taxon>
        <taxon>Nitrospira</taxon>
    </lineage>
</organism>
<dbReference type="EMBL" id="FP929003">
    <property type="protein sequence ID" value="CBK39947.1"/>
    <property type="molecule type" value="Genomic_DNA"/>
</dbReference>
<evidence type="ECO:0000256" key="1">
    <source>
        <dbReference type="SAM" id="MobiDB-lite"/>
    </source>
</evidence>
<reference evidence="2 3" key="1">
    <citation type="journal article" date="2010" name="Proc. Natl. Acad. Sci. U.S.A.">
        <title>A Nitrospira metagenome illuminates the physiology and evolution of globally important nitrite-oxidizing bacteria.</title>
        <authorList>
            <person name="Lucker S."/>
            <person name="Wagner M."/>
            <person name="Maixner F."/>
            <person name="Pelletier E."/>
            <person name="Koch H."/>
            <person name="Vacherie B."/>
            <person name="Rattei T."/>
            <person name="Sinninghe Damste J."/>
            <person name="Spieck E."/>
            <person name="Le Paslier D."/>
            <person name="Daims H."/>
        </authorList>
    </citation>
    <scope>NUCLEOTIDE SEQUENCE [LARGE SCALE GENOMIC DNA]</scope>
</reference>
<protein>
    <submittedName>
        <fullName evidence="2">Uncharacterized protein</fullName>
    </submittedName>
</protein>
<feature type="region of interest" description="Disordered" evidence="1">
    <location>
        <begin position="1"/>
        <end position="33"/>
    </location>
</feature>
<dbReference type="Proteomes" id="UP000001660">
    <property type="component" value="Chromosome"/>
</dbReference>
<dbReference type="HOGENOM" id="CLU_2841632_0_0_0"/>
<dbReference type="STRING" id="330214.NIDE0163"/>
<accession>D8P9N8</accession>
<sequence length="65" mass="6706">MKGGESLGNEEGSEETSEEGSEEEVSPTRIYTPGVRPLTSGVFLCLKAAVAFGDRHGSASVYAGA</sequence>
<feature type="compositionally biased region" description="Acidic residues" evidence="1">
    <location>
        <begin position="11"/>
        <end position="25"/>
    </location>
</feature>
<evidence type="ECO:0000313" key="3">
    <source>
        <dbReference type="Proteomes" id="UP000001660"/>
    </source>
</evidence>
<dbReference type="AlphaFoldDB" id="D8P9N8"/>
<proteinExistence type="predicted"/>
<evidence type="ECO:0000313" key="2">
    <source>
        <dbReference type="EMBL" id="CBK39947.1"/>
    </source>
</evidence>
<gene>
    <name evidence="2" type="ORF">NIDE0163</name>
</gene>
<keyword evidence="3" id="KW-1185">Reference proteome</keyword>
<name>D8P9N8_9BACT</name>